<proteinExistence type="predicted"/>
<evidence type="ECO:0000256" key="1">
    <source>
        <dbReference type="SAM" id="SignalP"/>
    </source>
</evidence>
<gene>
    <name evidence="2" type="ORF">FM037_24600</name>
</gene>
<feature type="chain" id="PRO_5046208316" evidence="1">
    <location>
        <begin position="18"/>
        <end position="108"/>
    </location>
</feature>
<reference evidence="2 3" key="1">
    <citation type="submission" date="2019-07" db="EMBL/GenBank/DDBJ databases">
        <title>Shewanella sp. YLB-06 whole genomic sequence.</title>
        <authorList>
            <person name="Yu L."/>
        </authorList>
    </citation>
    <scope>NUCLEOTIDE SEQUENCE [LARGE SCALE GENOMIC DNA]</scope>
    <source>
        <strain evidence="2 3">YLB-06</strain>
    </source>
</reference>
<evidence type="ECO:0000313" key="3">
    <source>
        <dbReference type="Proteomes" id="UP000315947"/>
    </source>
</evidence>
<dbReference type="EMBL" id="CP041614">
    <property type="protein sequence ID" value="QDO85857.1"/>
    <property type="molecule type" value="Genomic_DNA"/>
</dbReference>
<name>A0ABX5X3C2_9GAMM</name>
<feature type="signal peptide" evidence="1">
    <location>
        <begin position="1"/>
        <end position="17"/>
    </location>
</feature>
<keyword evidence="3" id="KW-1185">Reference proteome</keyword>
<keyword evidence="1" id="KW-0732">Signal</keyword>
<dbReference type="Proteomes" id="UP000315947">
    <property type="component" value="Chromosome"/>
</dbReference>
<sequence>MRFLLLALLLISSNALATCIERGCYNVYVERLYINASGTVYVGTSGDETLMSCAAVSNIYSTFKTTDAGADMIFSALLAAQMADKKVSVRTDDNSAGCTIRYVTIDKQ</sequence>
<dbReference type="RefSeq" id="WP_144048169.1">
    <property type="nucleotide sequence ID" value="NZ_CP041614.1"/>
</dbReference>
<evidence type="ECO:0000313" key="2">
    <source>
        <dbReference type="EMBL" id="QDO85857.1"/>
    </source>
</evidence>
<organism evidence="2 3">
    <name type="scientific">Shewanella psychropiezotolerans</name>
    <dbReference type="NCBI Taxonomy" id="2593655"/>
    <lineage>
        <taxon>Bacteria</taxon>
        <taxon>Pseudomonadati</taxon>
        <taxon>Pseudomonadota</taxon>
        <taxon>Gammaproteobacteria</taxon>
        <taxon>Alteromonadales</taxon>
        <taxon>Shewanellaceae</taxon>
        <taxon>Shewanella</taxon>
    </lineage>
</organism>
<protein>
    <submittedName>
        <fullName evidence="2">Uncharacterized protein</fullName>
    </submittedName>
</protein>
<accession>A0ABX5X3C2</accession>